<proteinExistence type="predicted"/>
<dbReference type="Ensembl" id="ENSCJAT00000075888.2">
    <property type="protein sequence ID" value="ENSCJAP00000057672.1"/>
    <property type="gene ID" value="ENSCJAG00000045165.2"/>
</dbReference>
<reference evidence="1" key="3">
    <citation type="submission" date="2025-09" db="UniProtKB">
        <authorList>
            <consortium name="Ensembl"/>
        </authorList>
    </citation>
    <scope>IDENTIFICATION</scope>
</reference>
<dbReference type="Proteomes" id="UP000008225">
    <property type="component" value="Chromosome 10"/>
</dbReference>
<evidence type="ECO:0000313" key="1">
    <source>
        <dbReference type="Ensembl" id="ENSCJAP00000057672.1"/>
    </source>
</evidence>
<name>A0A2R8MD43_CALJA</name>
<keyword evidence="2" id="KW-1185">Reference proteome</keyword>
<dbReference type="AlphaFoldDB" id="A0A2R8MD43"/>
<evidence type="ECO:0000313" key="2">
    <source>
        <dbReference type="Proteomes" id="UP000008225"/>
    </source>
</evidence>
<dbReference type="InParanoid" id="A0A2R8MD43"/>
<reference evidence="1" key="2">
    <citation type="submission" date="2025-08" db="UniProtKB">
        <authorList>
            <consortium name="Ensembl"/>
        </authorList>
    </citation>
    <scope>IDENTIFICATION</scope>
</reference>
<sequence>GYSSASKITFGSGTRLSIRPSK</sequence>
<protein>
    <submittedName>
        <fullName evidence="1">Uncharacterized protein</fullName>
    </submittedName>
</protein>
<reference evidence="1" key="1">
    <citation type="submission" date="2009-03" db="EMBL/GenBank/DDBJ databases">
        <authorList>
            <person name="Warren W."/>
            <person name="Ye L."/>
            <person name="Minx P."/>
            <person name="Worley K."/>
            <person name="Gibbs R."/>
            <person name="Wilson R.K."/>
        </authorList>
    </citation>
    <scope>NUCLEOTIDE SEQUENCE [LARGE SCALE GENOMIC DNA]</scope>
</reference>
<accession>A0A2R8MD43</accession>
<organism evidence="1 2">
    <name type="scientific">Callithrix jacchus</name>
    <name type="common">White-tufted-ear marmoset</name>
    <name type="synonym">Simia Jacchus</name>
    <dbReference type="NCBI Taxonomy" id="9483"/>
    <lineage>
        <taxon>Eukaryota</taxon>
        <taxon>Metazoa</taxon>
        <taxon>Chordata</taxon>
        <taxon>Craniata</taxon>
        <taxon>Vertebrata</taxon>
        <taxon>Euteleostomi</taxon>
        <taxon>Mammalia</taxon>
        <taxon>Eutheria</taxon>
        <taxon>Euarchontoglires</taxon>
        <taxon>Primates</taxon>
        <taxon>Haplorrhini</taxon>
        <taxon>Platyrrhini</taxon>
        <taxon>Cebidae</taxon>
        <taxon>Callitrichinae</taxon>
        <taxon>Callithrix</taxon>
        <taxon>Callithrix</taxon>
    </lineage>
</organism>